<evidence type="ECO:0000313" key="7">
    <source>
        <dbReference type="Proteomes" id="UP000034982"/>
    </source>
</evidence>
<keyword evidence="2 3" id="KW-0732">Signal</keyword>
<dbReference type="CDD" id="cd00845">
    <property type="entry name" value="MPP_UshA_N_like"/>
    <property type="match status" value="1"/>
</dbReference>
<name>W2CJI8_9BACT</name>
<feature type="chain" id="PRO_5005149733" description="5'-nucleotidase" evidence="3">
    <location>
        <begin position="27"/>
        <end position="487"/>
    </location>
</feature>
<dbReference type="InterPro" id="IPR029052">
    <property type="entry name" value="Metallo-depent_PP-like"/>
</dbReference>
<dbReference type="InterPro" id="IPR006146">
    <property type="entry name" value="5'-Nucleotdase_CS"/>
</dbReference>
<dbReference type="Gene3D" id="3.90.780.10">
    <property type="entry name" value="5'-Nucleotidase, C-terminal domain"/>
    <property type="match status" value="1"/>
</dbReference>
<evidence type="ECO:0000256" key="2">
    <source>
        <dbReference type="ARBA" id="ARBA00022729"/>
    </source>
</evidence>
<dbReference type="InterPro" id="IPR004843">
    <property type="entry name" value="Calcineurin-like_PHP"/>
</dbReference>
<reference evidence="6 7" key="1">
    <citation type="submission" date="2013-11" db="EMBL/GenBank/DDBJ databases">
        <title>Single cell genomics of uncultured Tannerella BU063 (oral taxon 286).</title>
        <authorList>
            <person name="Beall C.J."/>
            <person name="Campbell A.G."/>
            <person name="Griffen A.L."/>
            <person name="Podar M."/>
            <person name="Leys E.J."/>
        </authorList>
    </citation>
    <scope>NUCLEOTIDE SEQUENCE [LARGE SCALE GENOMIC DNA]</scope>
    <source>
        <strain evidence="6">Cell 1/3</strain>
    </source>
</reference>
<keyword evidence="3" id="KW-0547">Nucleotide-binding</keyword>
<dbReference type="Pfam" id="PF00149">
    <property type="entry name" value="Metallophos"/>
    <property type="match status" value="1"/>
</dbReference>
<evidence type="ECO:0000259" key="5">
    <source>
        <dbReference type="Pfam" id="PF02872"/>
    </source>
</evidence>
<evidence type="ECO:0000259" key="4">
    <source>
        <dbReference type="Pfam" id="PF00149"/>
    </source>
</evidence>
<accession>W2CJI8</accession>
<gene>
    <name evidence="6" type="ORF">T230_11195</name>
</gene>
<feature type="domain" description="5'-Nucleotidase C-terminal" evidence="5">
    <location>
        <begin position="309"/>
        <end position="437"/>
    </location>
</feature>
<evidence type="ECO:0000256" key="3">
    <source>
        <dbReference type="RuleBase" id="RU362119"/>
    </source>
</evidence>
<evidence type="ECO:0000256" key="1">
    <source>
        <dbReference type="ARBA" id="ARBA00006654"/>
    </source>
</evidence>
<dbReference type="PROSITE" id="PS00786">
    <property type="entry name" value="5_NUCLEOTIDASE_2"/>
    <property type="match status" value="1"/>
</dbReference>
<dbReference type="EMBL" id="AYYE01001148">
    <property type="protein sequence ID" value="ETK06651.1"/>
    <property type="molecule type" value="Genomic_DNA"/>
</dbReference>
<dbReference type="PANTHER" id="PTHR11575:SF24">
    <property type="entry name" value="5'-NUCLEOTIDASE"/>
    <property type="match status" value="1"/>
</dbReference>
<dbReference type="InterPro" id="IPR036907">
    <property type="entry name" value="5'-Nucleotdase_C_sf"/>
</dbReference>
<dbReference type="GO" id="GO:0046872">
    <property type="term" value="F:metal ion binding"/>
    <property type="evidence" value="ECO:0007669"/>
    <property type="project" value="InterPro"/>
</dbReference>
<dbReference type="Pfam" id="PF02872">
    <property type="entry name" value="5_nucleotid_C"/>
    <property type="match status" value="1"/>
</dbReference>
<dbReference type="Proteomes" id="UP000034982">
    <property type="component" value="Unassembled WGS sequence"/>
</dbReference>
<dbReference type="SUPFAM" id="SSF56300">
    <property type="entry name" value="Metallo-dependent phosphatases"/>
    <property type="match status" value="1"/>
</dbReference>
<dbReference type="PRINTS" id="PR01607">
    <property type="entry name" value="APYRASEFAMLY"/>
</dbReference>
<dbReference type="GO" id="GO:0016788">
    <property type="term" value="F:hydrolase activity, acting on ester bonds"/>
    <property type="evidence" value="ECO:0007669"/>
    <property type="project" value="InterPro"/>
</dbReference>
<feature type="domain" description="Calcineurin-like phosphoesterase" evidence="4">
    <location>
        <begin position="32"/>
        <end position="231"/>
    </location>
</feature>
<proteinExistence type="inferred from homology"/>
<dbReference type="PANTHER" id="PTHR11575">
    <property type="entry name" value="5'-NUCLEOTIDASE-RELATED"/>
    <property type="match status" value="1"/>
</dbReference>
<protein>
    <recommendedName>
        <fullName evidence="8">5'-nucleotidase</fullName>
    </recommendedName>
</protein>
<dbReference type="InterPro" id="IPR006179">
    <property type="entry name" value="5_nucleotidase/apyrase"/>
</dbReference>
<evidence type="ECO:0000313" key="6">
    <source>
        <dbReference type="EMBL" id="ETK06651.1"/>
    </source>
</evidence>
<dbReference type="SUPFAM" id="SSF55816">
    <property type="entry name" value="5'-nucleotidase (syn. UDP-sugar hydrolase), C-terminal domain"/>
    <property type="match status" value="1"/>
</dbReference>
<feature type="signal peptide" evidence="3">
    <location>
        <begin position="1"/>
        <end position="26"/>
    </location>
</feature>
<dbReference type="PATRIC" id="fig|1411022.3.peg.1340"/>
<organism evidence="6 7">
    <name type="scientific">Tannerella sp. oral taxon BU063 isolate Cell 1/3</name>
    <dbReference type="NCBI Taxonomy" id="1411022"/>
    <lineage>
        <taxon>Bacteria</taxon>
        <taxon>Pseudomonadati</taxon>
        <taxon>Bacteroidota</taxon>
        <taxon>Bacteroidia</taxon>
        <taxon>Bacteroidales</taxon>
        <taxon>Tannerellaceae</taxon>
        <taxon>Tannerella</taxon>
    </lineage>
</organism>
<sequence length="487" mass="54516">MNLFMDLNMKRYCLSLLAVLTLSASAQTKEFTILATNDMHAAVENFSRFAAIVDSVRELHPDLLLLSGGDNRTGNPINDMYPITGYPMVALMNRIGFDLSAVGNHEFDSKLDGFRELINLSNFRYVCANMYPNDTLRLHIEPYKFFERDGIRFCILGFIQVNRNGIPDAHPEAMRGITFRYPNDVAPEYKWLRDRCDVLILLTHNGYEADIELAKVFPEADLIVGGHSHTPLEGNHLHSGVLITQAGKKLTNVTEIKLKLQDGKVIDKQAHLIRIADCPRIDTAIQAMVDKFSDNPFLNHVLTQVPNGFSSKQELGCMMADAQRATTGADIAIQNCGGVRYETLPKGGMTVGDVLRLDPFGNEMMIFNLTGAEVKELLKAICRADDYGPAYVSGITYQIDLGRTNREVKAIKVRNEKGGKFDENRTYKVAVNSYVASVADYKRGDKDGTRLHVKSADEIMKYLEQHPSIDYKGAVRRTYTGGEDMEK</sequence>
<dbReference type="Gene3D" id="3.60.21.10">
    <property type="match status" value="1"/>
</dbReference>
<dbReference type="GO" id="GO:0000166">
    <property type="term" value="F:nucleotide binding"/>
    <property type="evidence" value="ECO:0007669"/>
    <property type="project" value="UniProtKB-KW"/>
</dbReference>
<dbReference type="GO" id="GO:0009166">
    <property type="term" value="P:nucleotide catabolic process"/>
    <property type="evidence" value="ECO:0007669"/>
    <property type="project" value="InterPro"/>
</dbReference>
<comment type="caution">
    <text evidence="6">The sequence shown here is derived from an EMBL/GenBank/DDBJ whole genome shotgun (WGS) entry which is preliminary data.</text>
</comment>
<evidence type="ECO:0008006" key="8">
    <source>
        <dbReference type="Google" id="ProtNLM"/>
    </source>
</evidence>
<comment type="similarity">
    <text evidence="1 3">Belongs to the 5'-nucleotidase family.</text>
</comment>
<keyword evidence="3" id="KW-0378">Hydrolase</keyword>
<dbReference type="InterPro" id="IPR008334">
    <property type="entry name" value="5'-Nucleotdase_C"/>
</dbReference>
<dbReference type="AlphaFoldDB" id="W2CJI8"/>